<dbReference type="InterPro" id="IPR008209">
    <property type="entry name" value="PEP_carboxykinase_GTP"/>
</dbReference>
<dbReference type="GO" id="GO:0071333">
    <property type="term" value="P:cellular response to glucose stimulus"/>
    <property type="evidence" value="ECO:0007669"/>
    <property type="project" value="TreeGrafter"/>
</dbReference>
<dbReference type="GO" id="GO:0005525">
    <property type="term" value="F:GTP binding"/>
    <property type="evidence" value="ECO:0007669"/>
    <property type="project" value="InterPro"/>
</dbReference>
<dbReference type="GO" id="GO:0033993">
    <property type="term" value="P:response to lipid"/>
    <property type="evidence" value="ECO:0007669"/>
    <property type="project" value="TreeGrafter"/>
</dbReference>
<dbReference type="Gene3D" id="3.90.228.20">
    <property type="match status" value="1"/>
</dbReference>
<dbReference type="GO" id="GO:0005829">
    <property type="term" value="C:cytosol"/>
    <property type="evidence" value="ECO:0007669"/>
    <property type="project" value="TreeGrafter"/>
</dbReference>
<dbReference type="Proteomes" id="UP000297703">
    <property type="component" value="Unassembled WGS sequence"/>
</dbReference>
<dbReference type="GO" id="GO:0046327">
    <property type="term" value="P:glycerol biosynthetic process from pyruvate"/>
    <property type="evidence" value="ECO:0007669"/>
    <property type="project" value="TreeGrafter"/>
</dbReference>
<dbReference type="AlphaFoldDB" id="A0A4D9DDQ2"/>
<dbReference type="GO" id="GO:0030145">
    <property type="term" value="F:manganese ion binding"/>
    <property type="evidence" value="ECO:0007669"/>
    <property type="project" value="TreeGrafter"/>
</dbReference>
<gene>
    <name evidence="2" type="ORF">DR999_PMT23340</name>
</gene>
<reference evidence="2 3" key="2">
    <citation type="submission" date="2019-04" db="EMBL/GenBank/DDBJ databases">
        <title>The genome sequence of big-headed turtle.</title>
        <authorList>
            <person name="Gong S."/>
        </authorList>
    </citation>
    <scope>NUCLEOTIDE SEQUENCE [LARGE SCALE GENOMIC DNA]</scope>
    <source>
        <strain evidence="2">DO16091913</strain>
        <tissue evidence="2">Muscle</tissue>
    </source>
</reference>
<dbReference type="GO" id="GO:0006107">
    <property type="term" value="P:oxaloacetate metabolic process"/>
    <property type="evidence" value="ECO:0007669"/>
    <property type="project" value="TreeGrafter"/>
</dbReference>
<proteinExistence type="predicted"/>
<dbReference type="GO" id="GO:0019543">
    <property type="term" value="P:propionate catabolic process"/>
    <property type="evidence" value="ECO:0007669"/>
    <property type="project" value="TreeGrafter"/>
</dbReference>
<evidence type="ECO:0000313" key="2">
    <source>
        <dbReference type="EMBL" id="TFJ95198.1"/>
    </source>
</evidence>
<dbReference type="PANTHER" id="PTHR11561:SF0">
    <property type="entry name" value="PHOSPHOENOLPYRUVATE CARBOXYKINASE [GTP]-RELATED"/>
    <property type="match status" value="1"/>
</dbReference>
<dbReference type="GO" id="GO:0006094">
    <property type="term" value="P:gluconeogenesis"/>
    <property type="evidence" value="ECO:0007669"/>
    <property type="project" value="InterPro"/>
</dbReference>
<name>A0A4D9DDQ2_9SAUR</name>
<dbReference type="EMBL" id="QXTE01012198">
    <property type="protein sequence ID" value="TFJ95198.1"/>
    <property type="molecule type" value="Genomic_DNA"/>
</dbReference>
<feature type="domain" description="Phosphoenolpyruvate carboxykinase C-terminal P-loop" evidence="1">
    <location>
        <begin position="1"/>
        <end position="138"/>
    </location>
</feature>
<dbReference type="Pfam" id="PF00821">
    <property type="entry name" value="PEPCK_GTP"/>
    <property type="match status" value="1"/>
</dbReference>
<accession>A0A4D9DDQ2</accession>
<keyword evidence="3" id="KW-1185">Reference proteome</keyword>
<dbReference type="STRING" id="55544.A0A4D9DDQ2"/>
<reference evidence="2 3" key="1">
    <citation type="submission" date="2019-04" db="EMBL/GenBank/DDBJ databases">
        <title>Draft genome of the big-headed turtle Platysternon megacephalum.</title>
        <authorList>
            <person name="Gong S."/>
        </authorList>
    </citation>
    <scope>NUCLEOTIDE SEQUENCE [LARGE SCALE GENOMIC DNA]</scope>
    <source>
        <strain evidence="2">DO16091913</strain>
        <tissue evidence="2">Muscle</tissue>
    </source>
</reference>
<dbReference type="SUPFAM" id="SSF53795">
    <property type="entry name" value="PEP carboxykinase-like"/>
    <property type="match status" value="1"/>
</dbReference>
<dbReference type="InterPro" id="IPR013035">
    <property type="entry name" value="PEP_carboxykinase_C"/>
</dbReference>
<protein>
    <submittedName>
        <fullName evidence="2">Molecular chaperone DnaJ</fullName>
    </submittedName>
</protein>
<dbReference type="InterPro" id="IPR035077">
    <property type="entry name" value="PEP_carboxykinase_GTP_C"/>
</dbReference>
<dbReference type="PANTHER" id="PTHR11561">
    <property type="entry name" value="PHOSPHOENOLPYRUVATE CARBOXYKINASE"/>
    <property type="match status" value="1"/>
</dbReference>
<sequence length="141" mass="16304">MAMLPFIGYNAGDYMQHWINLGKKHDMPEVFLVNWFRRDENNKFVWPGFGENSRVLKWVIERLEGTADATETPIGFVPVEGAIDTTGLDITPEQLKVALNYSDDEWKKELPLIEEWFAKFGDDLPTELTDELTKLKARLNN</sequence>
<dbReference type="GO" id="GO:0042594">
    <property type="term" value="P:response to starvation"/>
    <property type="evidence" value="ECO:0007669"/>
    <property type="project" value="TreeGrafter"/>
</dbReference>
<comment type="caution">
    <text evidence="2">The sequence shown here is derived from an EMBL/GenBank/DDBJ whole genome shotgun (WGS) entry which is preliminary data.</text>
</comment>
<dbReference type="OrthoDB" id="5841594at2759"/>
<organism evidence="2 3">
    <name type="scientific">Platysternon megacephalum</name>
    <name type="common">big-headed turtle</name>
    <dbReference type="NCBI Taxonomy" id="55544"/>
    <lineage>
        <taxon>Eukaryota</taxon>
        <taxon>Metazoa</taxon>
        <taxon>Chordata</taxon>
        <taxon>Craniata</taxon>
        <taxon>Vertebrata</taxon>
        <taxon>Euteleostomi</taxon>
        <taxon>Archelosauria</taxon>
        <taxon>Testudinata</taxon>
        <taxon>Testudines</taxon>
        <taxon>Cryptodira</taxon>
        <taxon>Durocryptodira</taxon>
        <taxon>Testudinoidea</taxon>
        <taxon>Platysternidae</taxon>
        <taxon>Platysternon</taxon>
    </lineage>
</organism>
<evidence type="ECO:0000259" key="1">
    <source>
        <dbReference type="Pfam" id="PF00821"/>
    </source>
</evidence>
<evidence type="ECO:0000313" key="3">
    <source>
        <dbReference type="Proteomes" id="UP000297703"/>
    </source>
</evidence>
<dbReference type="GO" id="GO:0004613">
    <property type="term" value="F:phosphoenolpyruvate carboxykinase (GTP) activity"/>
    <property type="evidence" value="ECO:0007669"/>
    <property type="project" value="TreeGrafter"/>
</dbReference>